<reference evidence="3" key="1">
    <citation type="submission" date="2014-12" db="EMBL/GenBank/DDBJ databases">
        <title>Genome Sequence of Valsa Canker Pathogens Uncovers a Specific Adaption of Colonization on Woody Bark.</title>
        <authorList>
            <person name="Yin Z."/>
            <person name="Liu H."/>
            <person name="Gao X."/>
            <person name="Li Z."/>
            <person name="Song N."/>
            <person name="Ke X."/>
            <person name="Dai Q."/>
            <person name="Wu Y."/>
            <person name="Sun Y."/>
            <person name="Xu J.-R."/>
            <person name="Kang Z.K."/>
            <person name="Wang L."/>
            <person name="Huang L."/>
        </authorList>
    </citation>
    <scope>NUCLEOTIDE SEQUENCE [LARGE SCALE GENOMIC DNA]</scope>
    <source>
        <strain evidence="3">SXYL134</strain>
    </source>
</reference>
<dbReference type="OrthoDB" id="5383784at2759"/>
<accession>A0A194UM73</accession>
<proteinExistence type="predicted"/>
<feature type="compositionally biased region" description="Polar residues" evidence="1">
    <location>
        <begin position="421"/>
        <end position="431"/>
    </location>
</feature>
<sequence length="637" mass="71033">MTIHGPLTSMALGRSPYDDIVMGEGEGDIRAPLQMYDERARPVNPETRRINRDIIRSHNEVMQVIGVVEPEESKEEVVAERIRRIEHAQHDNRLGRRFNVHWRFCELAGVWGLGAIRQRVFLYEEYSHVPFWQPLHHDLGRPWAARLFWDGFPAFVAATALDLSFFVGRARKSTVLRWGSSYIQTMLRLWLVLRRTNLLPASASYLFPSWKFFVPFTDSSTIGPYPPPASLSLRSVACWLGRVALGVTPIAAFWSVNYLLHYLRYLLHEEIFDVLPHPTSLGQPIAPNHEIVLQHAPTNAEDPAQGQAQAGSIPLAHDAEAVPIRVQSAVSQGHSLGDGNVWEVPQSAEAPANTDADPDAVPVDGSNIPPARPNGSARSDGHRPSSRPQHPRNAEADEFTDDDEETEVVSATLISFDVENSPENIDPNDSNIPPGVWSAELRPNPGNDSQSVGTGRDGDSPRRPPRLYRANELTQLPANLAARLFARHMVSLCFAPMEASALREVALLWCRSKGLSTASLWEPTWFWPFTFKSGGRRVGSAFGLWATKGTIMNFLGVEVIHLLLDFAIWTGMSLYSTRFVMSSAEWDKLDKERQEWRQQQEQLDAAAGTASDTHADLRTAPGTASRNGNRPRNGPTR</sequence>
<gene>
    <name evidence="2" type="ORF">VP1G_00245</name>
</gene>
<keyword evidence="3" id="KW-1185">Reference proteome</keyword>
<dbReference type="EMBL" id="KN714666">
    <property type="protein sequence ID" value="KUI52756.1"/>
    <property type="molecule type" value="Genomic_DNA"/>
</dbReference>
<evidence type="ECO:0000313" key="2">
    <source>
        <dbReference type="EMBL" id="KUI52756.1"/>
    </source>
</evidence>
<dbReference type="STRING" id="694573.A0A194UM73"/>
<protein>
    <submittedName>
        <fullName evidence="2">Uncharacterized protein</fullName>
    </submittedName>
</protein>
<feature type="compositionally biased region" description="Low complexity" evidence="1">
    <location>
        <begin position="626"/>
        <end position="637"/>
    </location>
</feature>
<evidence type="ECO:0000313" key="3">
    <source>
        <dbReference type="Proteomes" id="UP000078576"/>
    </source>
</evidence>
<feature type="region of interest" description="Disordered" evidence="1">
    <location>
        <begin position="597"/>
        <end position="637"/>
    </location>
</feature>
<feature type="compositionally biased region" description="Acidic residues" evidence="1">
    <location>
        <begin position="396"/>
        <end position="407"/>
    </location>
</feature>
<dbReference type="AlphaFoldDB" id="A0A194UM73"/>
<dbReference type="Proteomes" id="UP000078576">
    <property type="component" value="Unassembled WGS sequence"/>
</dbReference>
<name>A0A194UM73_CYTMA</name>
<evidence type="ECO:0000256" key="1">
    <source>
        <dbReference type="SAM" id="MobiDB-lite"/>
    </source>
</evidence>
<organism evidence="2 3">
    <name type="scientific">Cytospora mali</name>
    <name type="common">Apple Valsa canker fungus</name>
    <name type="synonym">Valsa mali</name>
    <dbReference type="NCBI Taxonomy" id="578113"/>
    <lineage>
        <taxon>Eukaryota</taxon>
        <taxon>Fungi</taxon>
        <taxon>Dikarya</taxon>
        <taxon>Ascomycota</taxon>
        <taxon>Pezizomycotina</taxon>
        <taxon>Sordariomycetes</taxon>
        <taxon>Sordariomycetidae</taxon>
        <taxon>Diaporthales</taxon>
        <taxon>Cytosporaceae</taxon>
        <taxon>Cytospora</taxon>
    </lineage>
</organism>
<feature type="region of interest" description="Disordered" evidence="1">
    <location>
        <begin position="349"/>
        <end position="466"/>
    </location>
</feature>